<keyword evidence="5" id="KW-0418">Kinase</keyword>
<feature type="region of interest" description="Disordered" evidence="9">
    <location>
        <begin position="1"/>
        <end position="29"/>
    </location>
</feature>
<dbReference type="Pfam" id="PF00069">
    <property type="entry name" value="Pkinase"/>
    <property type="match status" value="1"/>
</dbReference>
<dbReference type="EMBL" id="JALJOS010000005">
    <property type="protein sequence ID" value="KAK9838630.1"/>
    <property type="molecule type" value="Genomic_DNA"/>
</dbReference>
<feature type="compositionally biased region" description="Polar residues" evidence="9">
    <location>
        <begin position="1162"/>
        <end position="1173"/>
    </location>
</feature>
<dbReference type="InterPro" id="IPR000719">
    <property type="entry name" value="Prot_kinase_dom"/>
</dbReference>
<evidence type="ECO:0000256" key="1">
    <source>
        <dbReference type="ARBA" id="ARBA00012513"/>
    </source>
</evidence>
<feature type="region of interest" description="Disordered" evidence="9">
    <location>
        <begin position="624"/>
        <end position="643"/>
    </location>
</feature>
<reference evidence="11 12" key="1">
    <citation type="journal article" date="2024" name="Nat. Commun.">
        <title>Phylogenomics reveals the evolutionary origins of lichenization in chlorophyte algae.</title>
        <authorList>
            <person name="Puginier C."/>
            <person name="Libourel C."/>
            <person name="Otte J."/>
            <person name="Skaloud P."/>
            <person name="Haon M."/>
            <person name="Grisel S."/>
            <person name="Petersen M."/>
            <person name="Berrin J.G."/>
            <person name="Delaux P.M."/>
            <person name="Dal Grande F."/>
            <person name="Keller J."/>
        </authorList>
    </citation>
    <scope>NUCLEOTIDE SEQUENCE [LARGE SCALE GENOMIC DNA]</scope>
    <source>
        <strain evidence="11 12">SAG 2145</strain>
    </source>
</reference>
<dbReference type="InterPro" id="IPR050236">
    <property type="entry name" value="Ser_Thr_kinase_AGC"/>
</dbReference>
<feature type="region of interest" description="Disordered" evidence="9">
    <location>
        <begin position="956"/>
        <end position="978"/>
    </location>
</feature>
<comment type="caution">
    <text evidence="11">The sequence shown here is derived from an EMBL/GenBank/DDBJ whole genome shotgun (WGS) entry which is preliminary data.</text>
</comment>
<evidence type="ECO:0000256" key="2">
    <source>
        <dbReference type="ARBA" id="ARBA00022527"/>
    </source>
</evidence>
<comment type="catalytic activity">
    <reaction evidence="7">
        <text>L-threonyl-[protein] + ATP = O-phospho-L-threonyl-[protein] + ADP + H(+)</text>
        <dbReference type="Rhea" id="RHEA:46608"/>
        <dbReference type="Rhea" id="RHEA-COMP:11060"/>
        <dbReference type="Rhea" id="RHEA-COMP:11605"/>
        <dbReference type="ChEBI" id="CHEBI:15378"/>
        <dbReference type="ChEBI" id="CHEBI:30013"/>
        <dbReference type="ChEBI" id="CHEBI:30616"/>
        <dbReference type="ChEBI" id="CHEBI:61977"/>
        <dbReference type="ChEBI" id="CHEBI:456216"/>
        <dbReference type="EC" id="2.7.11.1"/>
    </reaction>
</comment>
<feature type="compositionally biased region" description="Low complexity" evidence="9">
    <location>
        <begin position="1177"/>
        <end position="1187"/>
    </location>
</feature>
<dbReference type="Proteomes" id="UP001438707">
    <property type="component" value="Unassembled WGS sequence"/>
</dbReference>
<feature type="compositionally biased region" description="Low complexity" evidence="9">
    <location>
        <begin position="1042"/>
        <end position="1053"/>
    </location>
</feature>
<evidence type="ECO:0000256" key="4">
    <source>
        <dbReference type="ARBA" id="ARBA00022741"/>
    </source>
</evidence>
<evidence type="ECO:0000259" key="10">
    <source>
        <dbReference type="PROSITE" id="PS50011"/>
    </source>
</evidence>
<evidence type="ECO:0000313" key="11">
    <source>
        <dbReference type="EMBL" id="KAK9838630.1"/>
    </source>
</evidence>
<keyword evidence="6" id="KW-0067">ATP-binding</keyword>
<dbReference type="EC" id="2.7.11.1" evidence="1"/>
<dbReference type="SUPFAM" id="SSF56112">
    <property type="entry name" value="Protein kinase-like (PK-like)"/>
    <property type="match status" value="1"/>
</dbReference>
<comment type="catalytic activity">
    <reaction evidence="8">
        <text>L-seryl-[protein] + ATP = O-phospho-L-seryl-[protein] + ADP + H(+)</text>
        <dbReference type="Rhea" id="RHEA:17989"/>
        <dbReference type="Rhea" id="RHEA-COMP:9863"/>
        <dbReference type="Rhea" id="RHEA-COMP:11604"/>
        <dbReference type="ChEBI" id="CHEBI:15378"/>
        <dbReference type="ChEBI" id="CHEBI:29999"/>
        <dbReference type="ChEBI" id="CHEBI:30616"/>
        <dbReference type="ChEBI" id="CHEBI:83421"/>
        <dbReference type="ChEBI" id="CHEBI:456216"/>
        <dbReference type="EC" id="2.7.11.1"/>
    </reaction>
</comment>
<evidence type="ECO:0000256" key="9">
    <source>
        <dbReference type="SAM" id="MobiDB-lite"/>
    </source>
</evidence>
<evidence type="ECO:0000313" key="12">
    <source>
        <dbReference type="Proteomes" id="UP001438707"/>
    </source>
</evidence>
<dbReference type="PANTHER" id="PTHR24356">
    <property type="entry name" value="SERINE/THREONINE-PROTEIN KINASE"/>
    <property type="match status" value="1"/>
</dbReference>
<feature type="region of interest" description="Disordered" evidence="9">
    <location>
        <begin position="1145"/>
        <end position="1193"/>
    </location>
</feature>
<dbReference type="InterPro" id="IPR011009">
    <property type="entry name" value="Kinase-like_dom_sf"/>
</dbReference>
<feature type="region of interest" description="Disordered" evidence="9">
    <location>
        <begin position="1023"/>
        <end position="1053"/>
    </location>
</feature>
<evidence type="ECO:0000256" key="5">
    <source>
        <dbReference type="ARBA" id="ARBA00022777"/>
    </source>
</evidence>
<evidence type="ECO:0000256" key="7">
    <source>
        <dbReference type="ARBA" id="ARBA00047899"/>
    </source>
</evidence>
<evidence type="ECO:0000256" key="6">
    <source>
        <dbReference type="ARBA" id="ARBA00022840"/>
    </source>
</evidence>
<keyword evidence="4" id="KW-0547">Nucleotide-binding</keyword>
<evidence type="ECO:0000256" key="3">
    <source>
        <dbReference type="ARBA" id="ARBA00022679"/>
    </source>
</evidence>
<feature type="domain" description="Protein kinase" evidence="10">
    <location>
        <begin position="173"/>
        <end position="455"/>
    </location>
</feature>
<dbReference type="PROSITE" id="PS50011">
    <property type="entry name" value="PROTEIN_KINASE_DOM"/>
    <property type="match status" value="1"/>
</dbReference>
<dbReference type="Gene3D" id="1.10.510.10">
    <property type="entry name" value="Transferase(Phosphotransferase) domain 1"/>
    <property type="match status" value="1"/>
</dbReference>
<name>A0AAW1RY00_9CHLO</name>
<gene>
    <name evidence="11" type="ORF">WJX74_000207</name>
</gene>
<feature type="compositionally biased region" description="Low complexity" evidence="9">
    <location>
        <begin position="956"/>
        <end position="976"/>
    </location>
</feature>
<organism evidence="11 12">
    <name type="scientific">Apatococcus lobatus</name>
    <dbReference type="NCBI Taxonomy" id="904363"/>
    <lineage>
        <taxon>Eukaryota</taxon>
        <taxon>Viridiplantae</taxon>
        <taxon>Chlorophyta</taxon>
        <taxon>core chlorophytes</taxon>
        <taxon>Trebouxiophyceae</taxon>
        <taxon>Chlorellales</taxon>
        <taxon>Chlorellaceae</taxon>
        <taxon>Apatococcus</taxon>
    </lineage>
</organism>
<protein>
    <recommendedName>
        <fullName evidence="1">non-specific serine/threonine protein kinase</fullName>
        <ecNumber evidence="1">2.7.11.1</ecNumber>
    </recommendedName>
</protein>
<dbReference type="GO" id="GO:0005524">
    <property type="term" value="F:ATP binding"/>
    <property type="evidence" value="ECO:0007669"/>
    <property type="project" value="UniProtKB-KW"/>
</dbReference>
<evidence type="ECO:0000256" key="8">
    <source>
        <dbReference type="ARBA" id="ARBA00048679"/>
    </source>
</evidence>
<keyword evidence="12" id="KW-1185">Reference proteome</keyword>
<sequence>MYSAPDHQCPASLSTPHKAFNSDPGLKGNLSEKAESITTAREAALAMVIGILCEDNKWMRAKLRAAQCKPKTFTRSSSKASVIPTNVIGGAETAALPSADSSIQAIPASGHSVSPTVNVADKQNPDSGAVSIDPAAFAPAASCMDGPQRVAIADSMALDMAARETEVMITTRSPNFTYLDSGAFGVVYRVSCKGLPDVAVKMQKREHAVEEMANFEATEGCRFCIQMCPPEDNDALGGLLSDFLCQTPEEADQLLSIAMPYYQHGSLYHFLTEHVVHKPPLPFTILKAWLLQQISVMRDLEIRGLSHNDIKPGNWLVDAEGCLALSDLGGLQKGTWIGHRSKAPPIVTLLYSPPEYFQGQTPKGHENDAWALGWTFHAAATGVNFFSYDEDQEVYTQAVAGDDLRGNIACALRMLETVYPDADPQDLKMMRIVLRQLVHEDPDKRVGGVHGMTFVQLEQQLRDDCHWDDRVDQQEFAAFVSSSKGCRAEPEGHLPLPLAMPSPVIPNQLDPACSAPRKLLMIKPKRHPPGFTNPPGWACDNALMQQGPAGIPSSVPLPAQQLETACPAAPMLVKSRRRPPGFTNPSNLHLNGPVMQGEMAAAASPSPAPLPAKQVQKDCPAAPMLVKPRRRPPGFPMVPGTSSRFPKLPVVTAAPATPELPKPRRRPPGFTKVQEPFCHQPDMRMQLGGAAPACPPPIPVVFTHAQPMHHMVAHAVAAEGSMPRRRPPGFANPPGFQGTGPVMQLEMAAAASPCPAPLSAQQLEPACPAASKPLKPWRRPPGFPVIPGNSDKFSILPLVVAAPVTPELPKPRRRPPGFTKIQEPLCHQPDMWMGGAAPACPAPILVVLANAQPMVAHAAAAEESMPRRRPPGFVDPPGFFCTQAVMQMRSVVAATPSSAHMPLQLACPATPELPKPKRRPPGITQSPGSCCCAPVLHAEIAAPACALVPPMPAANTEPPAAAAAAAAEGPPEQSPAKPRRRLPVFEALAANVNVCNASLTQMDAAASQLPPVMPSLVLLPGAAPPASPGQGKPAGRMLGSEAPPARAPAAMPPQWHGRDAVERAISIPPAPAPLTPLLAAACPTQPQPKKARREDPMLETLQGACKSGIMTSGDAIERAAPPAPVCVQGAPLAAADVAAACLVGPQPQKPRRKPPGFENYKGASNASKLTSGNVARAAPGPAAPMMPNEADSPASCVMASKTISMKPRRKPPGFEDFQCPISKTVLLIEPEQGAAERICKRDRMAKRGIAASADAHLHCICRAAKDACLNGCAAANAIPQDDAGRQQADAKLAKNIKSFINTQNCPSTGTAAAGCASGASDRIQDIPTAFIKYALQRKARPRWKLHRQACTTRLPNLLTRCTGLLEAGPSPTSTARVIAAKRQDVLQPRGWCIAAVVGCRAPLAGHRMLNR</sequence>
<dbReference type="GO" id="GO:0004674">
    <property type="term" value="F:protein serine/threonine kinase activity"/>
    <property type="evidence" value="ECO:0007669"/>
    <property type="project" value="UniProtKB-KW"/>
</dbReference>
<proteinExistence type="predicted"/>
<dbReference type="SMART" id="SM00220">
    <property type="entry name" value="S_TKc"/>
    <property type="match status" value="1"/>
</dbReference>
<accession>A0AAW1RY00</accession>
<keyword evidence="2" id="KW-0723">Serine/threonine-protein kinase</keyword>
<keyword evidence="3" id="KW-0808">Transferase</keyword>